<dbReference type="Pfam" id="PF01478">
    <property type="entry name" value="Peptidase_A24"/>
    <property type="match status" value="1"/>
</dbReference>
<proteinExistence type="inferred from homology"/>
<comment type="caution">
    <text evidence="5">The sequence shown here is derived from an EMBL/GenBank/DDBJ whole genome shotgun (WGS) entry which is preliminary data.</text>
</comment>
<dbReference type="InterPro" id="IPR000045">
    <property type="entry name" value="Prepilin_IV_endopep_pep"/>
</dbReference>
<evidence type="ECO:0000259" key="4">
    <source>
        <dbReference type="Pfam" id="PF01478"/>
    </source>
</evidence>
<keyword evidence="3" id="KW-1133">Transmembrane helix</keyword>
<evidence type="ECO:0000313" key="5">
    <source>
        <dbReference type="EMBL" id="GAA3374966.1"/>
    </source>
</evidence>
<dbReference type="Proteomes" id="UP001499990">
    <property type="component" value="Unassembled WGS sequence"/>
</dbReference>
<evidence type="ECO:0000256" key="1">
    <source>
        <dbReference type="ARBA" id="ARBA00005801"/>
    </source>
</evidence>
<keyword evidence="3" id="KW-0472">Membrane</keyword>
<feature type="transmembrane region" description="Helical" evidence="3">
    <location>
        <begin position="262"/>
        <end position="280"/>
    </location>
</feature>
<dbReference type="PANTHER" id="PTHR30487">
    <property type="entry name" value="TYPE 4 PREPILIN-LIKE PROTEINS LEADER PEPTIDE-PROCESSING ENZYME"/>
    <property type="match status" value="1"/>
</dbReference>
<dbReference type="PRINTS" id="PR00864">
    <property type="entry name" value="PREPILNPTASE"/>
</dbReference>
<feature type="transmembrane region" description="Helical" evidence="3">
    <location>
        <begin position="156"/>
        <end position="175"/>
    </location>
</feature>
<feature type="transmembrane region" description="Helical" evidence="3">
    <location>
        <begin position="222"/>
        <end position="250"/>
    </location>
</feature>
<accession>A0ABP6SF34</accession>
<keyword evidence="3" id="KW-0812">Transmembrane</keyword>
<dbReference type="InterPro" id="IPR014032">
    <property type="entry name" value="Peptidase_A24A_bac"/>
</dbReference>
<dbReference type="PANTHER" id="PTHR30487:SF0">
    <property type="entry name" value="PREPILIN LEADER PEPTIDASE_N-METHYLTRANSFERASE-RELATED"/>
    <property type="match status" value="1"/>
</dbReference>
<dbReference type="Gene3D" id="1.20.120.1220">
    <property type="match status" value="1"/>
</dbReference>
<dbReference type="EMBL" id="BAAAYL010000001">
    <property type="protein sequence ID" value="GAA3374966.1"/>
    <property type="molecule type" value="Genomic_DNA"/>
</dbReference>
<feature type="transmembrane region" description="Helical" evidence="3">
    <location>
        <begin position="108"/>
        <end position="127"/>
    </location>
</feature>
<gene>
    <name evidence="5" type="ORF">GCM10020367_40880</name>
</gene>
<name>A0ABP6SF34_9ACTN</name>
<feature type="domain" description="Prepilin type IV endopeptidase peptidase" evidence="4">
    <location>
        <begin position="134"/>
        <end position="245"/>
    </location>
</feature>
<reference evidence="6" key="1">
    <citation type="journal article" date="2019" name="Int. J. Syst. Evol. Microbiol.">
        <title>The Global Catalogue of Microorganisms (GCM) 10K type strain sequencing project: providing services to taxonomists for standard genome sequencing and annotation.</title>
        <authorList>
            <consortium name="The Broad Institute Genomics Platform"/>
            <consortium name="The Broad Institute Genome Sequencing Center for Infectious Disease"/>
            <person name="Wu L."/>
            <person name="Ma J."/>
        </authorList>
    </citation>
    <scope>NUCLEOTIDE SEQUENCE [LARGE SCALE GENOMIC DNA]</scope>
    <source>
        <strain evidence="6">JCM 9651</strain>
    </source>
</reference>
<keyword evidence="6" id="KW-1185">Reference proteome</keyword>
<evidence type="ECO:0000256" key="3">
    <source>
        <dbReference type="SAM" id="Phobius"/>
    </source>
</evidence>
<sequence length="281" mass="27995">MLFALIVLAAGYGAAVGLLVPRAVYRLAVEPDAPWRDSCPSGHPLTGPAGGWLGPARCGACGGVFRGQASGLPDALRAGPPLPDGPRIQPVRRLGTGFWGGAPGATPAVAGLTAAVCAALAGAVGFAPELGVWLLLAPFFVLLALVDRAVQRLPDVLTLPLAAAAAVLLGGVALLPGARGSWPLALLGGLALGGGYLVLFLVNPNGMGFGDVKLAIGLGVALGWYGWGVLMPGALAGFVYGAGYGFVLVLRGRAGRRTAMPFGPFMVAGAFTGMLLGGLGA</sequence>
<feature type="transmembrane region" description="Helical" evidence="3">
    <location>
        <begin position="132"/>
        <end position="150"/>
    </location>
</feature>
<feature type="transmembrane region" description="Helical" evidence="3">
    <location>
        <begin position="182"/>
        <end position="202"/>
    </location>
</feature>
<organism evidence="5 6">
    <name type="scientific">Streptomyces sannanensis</name>
    <dbReference type="NCBI Taxonomy" id="285536"/>
    <lineage>
        <taxon>Bacteria</taxon>
        <taxon>Bacillati</taxon>
        <taxon>Actinomycetota</taxon>
        <taxon>Actinomycetes</taxon>
        <taxon>Kitasatosporales</taxon>
        <taxon>Streptomycetaceae</taxon>
        <taxon>Streptomyces</taxon>
    </lineage>
</organism>
<dbReference type="InterPro" id="IPR050882">
    <property type="entry name" value="Prepilin_peptidase/N-MTase"/>
</dbReference>
<evidence type="ECO:0000256" key="2">
    <source>
        <dbReference type="RuleBase" id="RU003793"/>
    </source>
</evidence>
<comment type="similarity">
    <text evidence="1 2">Belongs to the peptidase A24 family.</text>
</comment>
<protein>
    <submittedName>
        <fullName evidence="5">A24 family peptidase</fullName>
    </submittedName>
</protein>
<dbReference type="RefSeq" id="WP_345039693.1">
    <property type="nucleotide sequence ID" value="NZ_BAAAYL010000001.1"/>
</dbReference>
<evidence type="ECO:0000313" key="6">
    <source>
        <dbReference type="Proteomes" id="UP001499990"/>
    </source>
</evidence>